<evidence type="ECO:0000256" key="6">
    <source>
        <dbReference type="ARBA" id="ARBA00022559"/>
    </source>
</evidence>
<dbReference type="PRINTS" id="PR00461">
    <property type="entry name" value="PLPEROXIDASE"/>
</dbReference>
<feature type="binding site" evidence="16">
    <location>
        <position position="182"/>
    </location>
    <ligand>
        <name>Ca(2+)</name>
        <dbReference type="ChEBI" id="CHEBI:29108"/>
        <label>2</label>
    </ligand>
</feature>
<evidence type="ECO:0000256" key="18">
    <source>
        <dbReference type="RuleBase" id="RU362060"/>
    </source>
</evidence>
<evidence type="ECO:0000256" key="7">
    <source>
        <dbReference type="ARBA" id="ARBA00022617"/>
    </source>
</evidence>
<dbReference type="InterPro" id="IPR000823">
    <property type="entry name" value="Peroxidase_pln"/>
</dbReference>
<comment type="caution">
    <text evidence="20">The sequence shown here is derived from an EMBL/GenBank/DDBJ whole genome shotgun (WGS) entry which is preliminary data.</text>
</comment>
<keyword evidence="13" id="KW-0325">Glycoprotein</keyword>
<keyword evidence="11 16" id="KW-0408">Iron</keyword>
<organism evidence="20 21">
    <name type="scientific">Panicum miliaceum</name>
    <name type="common">Proso millet</name>
    <name type="synonym">Broomcorn millet</name>
    <dbReference type="NCBI Taxonomy" id="4540"/>
    <lineage>
        <taxon>Eukaryota</taxon>
        <taxon>Viridiplantae</taxon>
        <taxon>Streptophyta</taxon>
        <taxon>Embryophyta</taxon>
        <taxon>Tracheophyta</taxon>
        <taxon>Spermatophyta</taxon>
        <taxon>Magnoliopsida</taxon>
        <taxon>Liliopsida</taxon>
        <taxon>Poales</taxon>
        <taxon>Poaceae</taxon>
        <taxon>PACMAD clade</taxon>
        <taxon>Panicoideae</taxon>
        <taxon>Panicodae</taxon>
        <taxon>Paniceae</taxon>
        <taxon>Panicinae</taxon>
        <taxon>Panicum</taxon>
        <taxon>Panicum sect. Panicum</taxon>
    </lineage>
</organism>
<evidence type="ECO:0000256" key="2">
    <source>
        <dbReference type="ARBA" id="ARBA00004613"/>
    </source>
</evidence>
<dbReference type="PRINTS" id="PR00458">
    <property type="entry name" value="PEROXIDASE"/>
</dbReference>
<dbReference type="InterPro" id="IPR010255">
    <property type="entry name" value="Haem_peroxidase_sf"/>
</dbReference>
<dbReference type="EMBL" id="PQIB02000013">
    <property type="protein sequence ID" value="RLM73813.1"/>
    <property type="molecule type" value="Genomic_DNA"/>
</dbReference>
<dbReference type="CDD" id="cd00693">
    <property type="entry name" value="secretory_peroxidase"/>
    <property type="match status" value="1"/>
</dbReference>
<dbReference type="PANTHER" id="PTHR31517:SF51">
    <property type="entry name" value="PEROXIDASE 55"/>
    <property type="match status" value="1"/>
</dbReference>
<dbReference type="GO" id="GO:0046872">
    <property type="term" value="F:metal ion binding"/>
    <property type="evidence" value="ECO:0007669"/>
    <property type="project" value="UniProtKB-UniRule"/>
</dbReference>
<dbReference type="GO" id="GO:0042744">
    <property type="term" value="P:hydrogen peroxide catabolic process"/>
    <property type="evidence" value="ECO:0007669"/>
    <property type="project" value="UniProtKB-KW"/>
</dbReference>
<dbReference type="Pfam" id="PF00141">
    <property type="entry name" value="peroxidase"/>
    <property type="match status" value="1"/>
</dbReference>
<evidence type="ECO:0000313" key="21">
    <source>
        <dbReference type="Proteomes" id="UP000275267"/>
    </source>
</evidence>
<feature type="binding site" evidence="16">
    <location>
        <position position="190"/>
    </location>
    <ligand>
        <name>Ca(2+)</name>
        <dbReference type="ChEBI" id="CHEBI:29108"/>
        <label>2</label>
    </ligand>
</feature>
<keyword evidence="8 16" id="KW-0479">Metal-binding</keyword>
<keyword evidence="9 16" id="KW-0106">Calcium</keyword>
<dbReference type="Proteomes" id="UP000275267">
    <property type="component" value="Unassembled WGS sequence"/>
</dbReference>
<evidence type="ECO:0000259" key="19">
    <source>
        <dbReference type="PROSITE" id="PS50873"/>
    </source>
</evidence>
<dbReference type="InterPro" id="IPR019793">
    <property type="entry name" value="Peroxidases_heam-ligand_BS"/>
</dbReference>
<keyword evidence="10 18" id="KW-0560">Oxidoreductase</keyword>
<evidence type="ECO:0000256" key="5">
    <source>
        <dbReference type="ARBA" id="ARBA00022525"/>
    </source>
</evidence>
<evidence type="ECO:0000256" key="14">
    <source>
        <dbReference type="ARBA" id="ARBA00023324"/>
    </source>
</evidence>
<comment type="subcellular location">
    <subcellularLocation>
        <location evidence="2 18">Secreted</location>
    </subcellularLocation>
</comment>
<dbReference type="GO" id="GO:0006979">
    <property type="term" value="P:response to oxidative stress"/>
    <property type="evidence" value="ECO:0007669"/>
    <property type="project" value="UniProtKB-UniRule"/>
</dbReference>
<evidence type="ECO:0000313" key="20">
    <source>
        <dbReference type="EMBL" id="RLM73813.1"/>
    </source>
</evidence>
<dbReference type="PROSITE" id="PS00435">
    <property type="entry name" value="PEROXIDASE_1"/>
    <property type="match status" value="1"/>
</dbReference>
<evidence type="ECO:0000256" key="8">
    <source>
        <dbReference type="ARBA" id="ARBA00022723"/>
    </source>
</evidence>
<evidence type="ECO:0000256" key="17">
    <source>
        <dbReference type="PIRSR" id="PIRSR600823-5"/>
    </source>
</evidence>
<comment type="catalytic activity">
    <reaction evidence="1 18">
        <text>2 a phenolic donor + H2O2 = 2 a phenolic radical donor + 2 H2O</text>
        <dbReference type="Rhea" id="RHEA:56136"/>
        <dbReference type="ChEBI" id="CHEBI:15377"/>
        <dbReference type="ChEBI" id="CHEBI:16240"/>
        <dbReference type="ChEBI" id="CHEBI:139520"/>
        <dbReference type="ChEBI" id="CHEBI:139521"/>
        <dbReference type="EC" id="1.11.1.7"/>
    </reaction>
</comment>
<feature type="binding site" evidence="16">
    <location>
        <position position="185"/>
    </location>
    <ligand>
        <name>Ca(2+)</name>
        <dbReference type="ChEBI" id="CHEBI:29108"/>
        <label>2</label>
    </ligand>
</feature>
<keyword evidence="7 18" id="KW-0349">Heme</keyword>
<feature type="domain" description="Plant heme peroxidase family profile" evidence="19">
    <location>
        <begin position="13"/>
        <end position="262"/>
    </location>
</feature>
<dbReference type="GO" id="GO:0140825">
    <property type="term" value="F:lactoperoxidase activity"/>
    <property type="evidence" value="ECO:0007669"/>
    <property type="project" value="UniProtKB-EC"/>
</dbReference>
<comment type="similarity">
    <text evidence="3">Belongs to the peroxidase family. Ascorbate peroxidase subfamily.</text>
</comment>
<sequence>MPLPVLITTANNVQGCDASVLLSGGSKSEQLEVPNQTLRPEALKLIDDIRAALHSACGPKVSCADITTLATRDAVVASGGPYFDVPLGRRDGLAPASSDLVGTLPAPFFDVPTLIEAFKNRSLDTADLVALSGAHTVGRGHCASFSDRLPPNVDDTIDPAFREKLTAKCAKDPNGTVTQVLDVRTPSAFDNKYYFDLIAKQGLFKSDQGLIDHPATKRMATRFSLNQGAFFDQFARSMVKMSQMDVLTGNKGEIRRLNCAVPNARASASSSAAGLLLHTAEQDEGLAADA</sequence>
<dbReference type="OrthoDB" id="2113341at2759"/>
<name>A0A3L6Q8A7_PANMI</name>
<dbReference type="Gene3D" id="1.10.520.10">
    <property type="match status" value="1"/>
</dbReference>
<comment type="similarity">
    <text evidence="18">Belongs to the peroxidase family. Classical plant (class III) peroxidase subfamily.</text>
</comment>
<accession>A0A3L6Q8A7</accession>
<keyword evidence="14 18" id="KW-0376">Hydrogen peroxide</keyword>
<evidence type="ECO:0000256" key="11">
    <source>
        <dbReference type="ARBA" id="ARBA00023004"/>
    </source>
</evidence>
<comment type="function">
    <text evidence="18">Removal of H(2)O(2), oxidation of toxic reductants, biosynthesis and degradation of lignin, suberization, auxin catabolism, response to environmental stresses such as wounding, pathogen attack and oxidative stress.</text>
</comment>
<feature type="binding site" evidence="16">
    <location>
        <position position="17"/>
    </location>
    <ligand>
        <name>Ca(2+)</name>
        <dbReference type="ChEBI" id="CHEBI:29108"/>
        <label>1</label>
    </ligand>
</feature>
<dbReference type="AlphaFoldDB" id="A0A3L6Q8A7"/>
<dbReference type="InterPro" id="IPR033905">
    <property type="entry name" value="Secretory_peroxidase"/>
</dbReference>
<comment type="cofactor">
    <cofactor evidence="16 18">
        <name>heme b</name>
        <dbReference type="ChEBI" id="CHEBI:60344"/>
    </cofactor>
    <text evidence="16 18">Binds 1 heme b (iron(II)-protoporphyrin IX) group per subunit.</text>
</comment>
<comment type="cofactor">
    <cofactor evidence="16 18">
        <name>Ca(2+)</name>
        <dbReference type="ChEBI" id="CHEBI:29108"/>
    </cofactor>
    <text evidence="16 18">Binds 2 calcium ions per subunit.</text>
</comment>
<feature type="binding site" evidence="16">
    <location>
        <position position="15"/>
    </location>
    <ligand>
        <name>Ca(2+)</name>
        <dbReference type="ChEBI" id="CHEBI:29108"/>
        <label>1</label>
    </ligand>
</feature>
<reference evidence="21" key="1">
    <citation type="journal article" date="2019" name="Nat. Commun.">
        <title>The genome of broomcorn millet.</title>
        <authorList>
            <person name="Zou C."/>
            <person name="Miki D."/>
            <person name="Li D."/>
            <person name="Tang Q."/>
            <person name="Xiao L."/>
            <person name="Rajput S."/>
            <person name="Deng P."/>
            <person name="Jia W."/>
            <person name="Huang R."/>
            <person name="Zhang M."/>
            <person name="Sun Y."/>
            <person name="Hu J."/>
            <person name="Fu X."/>
            <person name="Schnable P.S."/>
            <person name="Li F."/>
            <person name="Zhang H."/>
            <person name="Feng B."/>
            <person name="Zhu X."/>
            <person name="Liu R."/>
            <person name="Schnable J.C."/>
            <person name="Zhu J.-K."/>
            <person name="Zhang H."/>
        </authorList>
    </citation>
    <scope>NUCLEOTIDE SEQUENCE [LARGE SCALE GENOMIC DNA]</scope>
</reference>
<feature type="binding site" evidence="15">
    <location>
        <position position="105"/>
    </location>
    <ligand>
        <name>substrate</name>
    </ligand>
</feature>
<dbReference type="Gene3D" id="1.10.420.10">
    <property type="entry name" value="Peroxidase, domain 2"/>
    <property type="match status" value="1"/>
</dbReference>
<evidence type="ECO:0000256" key="4">
    <source>
        <dbReference type="ARBA" id="ARBA00012313"/>
    </source>
</evidence>
<feature type="binding site" evidence="16">
    <location>
        <position position="19"/>
    </location>
    <ligand>
        <name>Ca(2+)</name>
        <dbReference type="ChEBI" id="CHEBI:29108"/>
        <label>1</label>
    </ligand>
</feature>
<dbReference type="PANTHER" id="PTHR31517">
    <property type="match status" value="1"/>
</dbReference>
<gene>
    <name evidence="20" type="ORF">C2845_PM15G26900</name>
</gene>
<dbReference type="InterPro" id="IPR002016">
    <property type="entry name" value="Haem_peroxidase"/>
</dbReference>
<evidence type="ECO:0000256" key="12">
    <source>
        <dbReference type="ARBA" id="ARBA00023157"/>
    </source>
</evidence>
<evidence type="ECO:0000256" key="15">
    <source>
        <dbReference type="PIRSR" id="PIRSR600823-2"/>
    </source>
</evidence>
<feature type="binding site" evidence="16">
    <location>
        <position position="29"/>
    </location>
    <ligand>
        <name>Ca(2+)</name>
        <dbReference type="ChEBI" id="CHEBI:29108"/>
        <label>1</label>
    </ligand>
</feature>
<evidence type="ECO:0000256" key="13">
    <source>
        <dbReference type="ARBA" id="ARBA00023180"/>
    </source>
</evidence>
<keyword evidence="21" id="KW-1185">Reference proteome</keyword>
<feature type="binding site" description="axial binding residue" evidence="16">
    <location>
        <position position="135"/>
    </location>
    <ligand>
        <name>heme b</name>
        <dbReference type="ChEBI" id="CHEBI:60344"/>
    </ligand>
    <ligandPart>
        <name>Fe</name>
        <dbReference type="ChEBI" id="CHEBI:18248"/>
    </ligandPart>
</feature>
<feature type="binding site" evidence="16">
    <location>
        <position position="13"/>
    </location>
    <ligand>
        <name>Ca(2+)</name>
        <dbReference type="ChEBI" id="CHEBI:29108"/>
        <label>1</label>
    </ligand>
</feature>
<feature type="disulfide bond" evidence="17">
    <location>
        <begin position="63"/>
        <end position="259"/>
    </location>
</feature>
<dbReference type="SUPFAM" id="SSF48113">
    <property type="entry name" value="Heme-dependent peroxidases"/>
    <property type="match status" value="1"/>
</dbReference>
<dbReference type="PROSITE" id="PS50873">
    <property type="entry name" value="PEROXIDASE_4"/>
    <property type="match status" value="1"/>
</dbReference>
<dbReference type="STRING" id="4540.A0A3L6Q8A7"/>
<keyword evidence="6 18" id="KW-0575">Peroxidase</keyword>
<protein>
    <recommendedName>
        <fullName evidence="4 18">Peroxidase</fullName>
        <ecNumber evidence="4 18">1.11.1.7</ecNumber>
    </recommendedName>
</protein>
<evidence type="ECO:0000256" key="10">
    <source>
        <dbReference type="ARBA" id="ARBA00023002"/>
    </source>
</evidence>
<dbReference type="EC" id="1.11.1.7" evidence="4 18"/>
<feature type="binding site" evidence="16">
    <location>
        <position position="136"/>
    </location>
    <ligand>
        <name>Ca(2+)</name>
        <dbReference type="ChEBI" id="CHEBI:29108"/>
        <label>2</label>
    </ligand>
</feature>
<evidence type="ECO:0000256" key="3">
    <source>
        <dbReference type="ARBA" id="ARBA00006873"/>
    </source>
</evidence>
<proteinExistence type="inferred from homology"/>
<dbReference type="GO" id="GO:0005576">
    <property type="term" value="C:extracellular region"/>
    <property type="evidence" value="ECO:0007669"/>
    <property type="project" value="UniProtKB-SubCell"/>
</dbReference>
<feature type="disulfide bond" evidence="17">
    <location>
        <begin position="142"/>
        <end position="169"/>
    </location>
</feature>
<keyword evidence="12 17" id="KW-1015">Disulfide bond</keyword>
<dbReference type="GO" id="GO:0020037">
    <property type="term" value="F:heme binding"/>
    <property type="evidence" value="ECO:0007669"/>
    <property type="project" value="UniProtKB-UniRule"/>
</dbReference>
<keyword evidence="5 18" id="KW-0964">Secreted</keyword>
<evidence type="ECO:0000256" key="1">
    <source>
        <dbReference type="ARBA" id="ARBA00000189"/>
    </source>
</evidence>
<evidence type="ECO:0000256" key="16">
    <source>
        <dbReference type="PIRSR" id="PIRSR600823-3"/>
    </source>
</evidence>
<dbReference type="FunFam" id="1.10.420.10:FF:000006">
    <property type="entry name" value="Peroxidase"/>
    <property type="match status" value="1"/>
</dbReference>
<evidence type="ECO:0000256" key="9">
    <source>
        <dbReference type="ARBA" id="ARBA00022837"/>
    </source>
</evidence>